<organism evidence="1 2">
    <name type="scientific">Kipferlia bialata</name>
    <dbReference type="NCBI Taxonomy" id="797122"/>
    <lineage>
        <taxon>Eukaryota</taxon>
        <taxon>Metamonada</taxon>
        <taxon>Carpediemonas-like organisms</taxon>
        <taxon>Kipferlia</taxon>
    </lineage>
</organism>
<protein>
    <submittedName>
        <fullName evidence="1">Uncharacterized protein</fullName>
    </submittedName>
</protein>
<reference evidence="1 2" key="1">
    <citation type="journal article" date="2018" name="PLoS ONE">
        <title>The draft genome of Kipferlia bialata reveals reductive genome evolution in fornicate parasites.</title>
        <authorList>
            <person name="Tanifuji G."/>
            <person name="Takabayashi S."/>
            <person name="Kume K."/>
            <person name="Takagi M."/>
            <person name="Nakayama T."/>
            <person name="Kamikawa R."/>
            <person name="Inagaki Y."/>
            <person name="Hashimoto T."/>
        </authorList>
    </citation>
    <scope>NUCLEOTIDE SEQUENCE [LARGE SCALE GENOMIC DNA]</scope>
    <source>
        <strain evidence="1">NY0173</strain>
    </source>
</reference>
<keyword evidence="2" id="KW-1185">Reference proteome</keyword>
<name>A0A9K3D248_9EUKA</name>
<sequence>MDTPSSGNLSGEYDSVEFDRMEVERSLMRERLDRDHTIEMGFGTCFHGQTVSMPLVCSSSSDQLSVTVGALPAGMTVSEEQFRVNR</sequence>
<dbReference type="EMBL" id="BDIP01002521">
    <property type="protein sequence ID" value="GIQ86423.1"/>
    <property type="molecule type" value="Genomic_DNA"/>
</dbReference>
<comment type="caution">
    <text evidence="1">The sequence shown here is derived from an EMBL/GenBank/DDBJ whole genome shotgun (WGS) entry which is preliminary data.</text>
</comment>
<evidence type="ECO:0000313" key="2">
    <source>
        <dbReference type="Proteomes" id="UP000265618"/>
    </source>
</evidence>
<gene>
    <name evidence="1" type="ORF">KIPB_008276</name>
</gene>
<dbReference type="AlphaFoldDB" id="A0A9K3D248"/>
<proteinExistence type="predicted"/>
<dbReference type="Proteomes" id="UP000265618">
    <property type="component" value="Unassembled WGS sequence"/>
</dbReference>
<accession>A0A9K3D248</accession>
<evidence type="ECO:0000313" key="1">
    <source>
        <dbReference type="EMBL" id="GIQ86423.1"/>
    </source>
</evidence>